<feature type="compositionally biased region" description="Polar residues" evidence="4">
    <location>
        <begin position="345"/>
        <end position="379"/>
    </location>
</feature>
<dbReference type="OrthoDB" id="76388at2759"/>
<keyword evidence="3" id="KW-0112">Calmodulin-binding</keyword>
<evidence type="ECO:0000256" key="1">
    <source>
        <dbReference type="ARBA" id="ARBA00004496"/>
    </source>
</evidence>
<dbReference type="GeneID" id="9223327"/>
<dbReference type="STRING" id="554155.C5FFP8"/>
<evidence type="ECO:0000259" key="5">
    <source>
        <dbReference type="PROSITE" id="PS50021"/>
    </source>
</evidence>
<dbReference type="PROSITE" id="PS50021">
    <property type="entry name" value="CH"/>
    <property type="match status" value="1"/>
</dbReference>
<dbReference type="RefSeq" id="XP_002849468.1">
    <property type="nucleotide sequence ID" value="XM_002849422.1"/>
</dbReference>
<dbReference type="GO" id="GO:0000278">
    <property type="term" value="P:mitotic cell cycle"/>
    <property type="evidence" value="ECO:0007669"/>
    <property type="project" value="TreeGrafter"/>
</dbReference>
<dbReference type="GO" id="GO:0005737">
    <property type="term" value="C:cytoplasm"/>
    <property type="evidence" value="ECO:0007669"/>
    <property type="project" value="UniProtKB-SubCell"/>
</dbReference>
<evidence type="ECO:0000256" key="4">
    <source>
        <dbReference type="SAM" id="MobiDB-lite"/>
    </source>
</evidence>
<reference evidence="7" key="1">
    <citation type="journal article" date="2012" name="MBio">
        <title>Comparative genome analysis of Trichophyton rubrum and related dermatophytes reveals candidate genes involved in infection.</title>
        <authorList>
            <person name="Martinez D.A."/>
            <person name="Oliver B.G."/>
            <person name="Graeser Y."/>
            <person name="Goldberg J.M."/>
            <person name="Li W."/>
            <person name="Martinez-Rossi N.M."/>
            <person name="Monod M."/>
            <person name="Shelest E."/>
            <person name="Barton R.C."/>
            <person name="Birch E."/>
            <person name="Brakhage A.A."/>
            <person name="Chen Z."/>
            <person name="Gurr S.J."/>
            <person name="Heiman D."/>
            <person name="Heitman J."/>
            <person name="Kosti I."/>
            <person name="Rossi A."/>
            <person name="Saif S."/>
            <person name="Samalova M."/>
            <person name="Saunders C.W."/>
            <person name="Shea T."/>
            <person name="Summerbell R.C."/>
            <person name="Xu J."/>
            <person name="Young S."/>
            <person name="Zeng Q."/>
            <person name="Birren B.W."/>
            <person name="Cuomo C.A."/>
            <person name="White T.C."/>
        </authorList>
    </citation>
    <scope>NUCLEOTIDE SEQUENCE [LARGE SCALE GENOMIC DNA]</scope>
    <source>
        <strain evidence="7">ATCC MYA-4605 / CBS 113480</strain>
    </source>
</reference>
<feature type="compositionally biased region" description="Basic and acidic residues" evidence="4">
    <location>
        <begin position="385"/>
        <end position="396"/>
    </location>
</feature>
<dbReference type="Gene3D" id="1.10.418.10">
    <property type="entry name" value="Calponin-like domain"/>
    <property type="match status" value="1"/>
</dbReference>
<keyword evidence="2" id="KW-0963">Cytoplasm</keyword>
<comment type="subcellular location">
    <subcellularLocation>
        <location evidence="1">Cytoplasm</location>
    </subcellularLocation>
</comment>
<dbReference type="SUPFAM" id="SSF47576">
    <property type="entry name" value="Calponin-homology domain, CH-domain"/>
    <property type="match status" value="1"/>
</dbReference>
<feature type="region of interest" description="Disordered" evidence="4">
    <location>
        <begin position="328"/>
        <end position="397"/>
    </location>
</feature>
<dbReference type="eggNOG" id="KOG0165">
    <property type="taxonomic scope" value="Eukaryota"/>
</dbReference>
<proteinExistence type="predicted"/>
<dbReference type="GO" id="GO:0000922">
    <property type="term" value="C:spindle pole"/>
    <property type="evidence" value="ECO:0007669"/>
    <property type="project" value="TreeGrafter"/>
</dbReference>
<dbReference type="PANTHER" id="PTHR22706">
    <property type="entry name" value="ASSEMBLY FACTOR FOR SPINDLE MICROTUBULES"/>
    <property type="match status" value="1"/>
</dbReference>
<dbReference type="Pfam" id="PF00307">
    <property type="entry name" value="CH"/>
    <property type="match status" value="1"/>
</dbReference>
<keyword evidence="7" id="KW-1185">Reference proteome</keyword>
<dbReference type="GO" id="GO:0051295">
    <property type="term" value="P:establishment of meiotic spindle localization"/>
    <property type="evidence" value="ECO:0007669"/>
    <property type="project" value="TreeGrafter"/>
</dbReference>
<dbReference type="InterPro" id="IPR001715">
    <property type="entry name" value="CH_dom"/>
</dbReference>
<dbReference type="OMA" id="YIPPDDT"/>
<evidence type="ECO:0000256" key="2">
    <source>
        <dbReference type="ARBA" id="ARBA00022490"/>
    </source>
</evidence>
<feature type="domain" description="Calponin-homology (CH)" evidence="5">
    <location>
        <begin position="675"/>
        <end position="799"/>
    </location>
</feature>
<dbReference type="GO" id="GO:0007051">
    <property type="term" value="P:spindle organization"/>
    <property type="evidence" value="ECO:0007669"/>
    <property type="project" value="TreeGrafter"/>
</dbReference>
<feature type="region of interest" description="Disordered" evidence="4">
    <location>
        <begin position="147"/>
        <end position="176"/>
    </location>
</feature>
<name>C5FFP8_ARTOC</name>
<gene>
    <name evidence="6" type="ORF">MCYG_02402</name>
</gene>
<dbReference type="HOGENOM" id="CLU_005445_0_0_1"/>
<dbReference type="InterPro" id="IPR036872">
    <property type="entry name" value="CH_dom_sf"/>
</dbReference>
<organism evidence="6 7">
    <name type="scientific">Arthroderma otae (strain ATCC MYA-4605 / CBS 113480)</name>
    <name type="common">Microsporum canis</name>
    <dbReference type="NCBI Taxonomy" id="554155"/>
    <lineage>
        <taxon>Eukaryota</taxon>
        <taxon>Fungi</taxon>
        <taxon>Dikarya</taxon>
        <taxon>Ascomycota</taxon>
        <taxon>Pezizomycotina</taxon>
        <taxon>Eurotiomycetes</taxon>
        <taxon>Eurotiomycetidae</taxon>
        <taxon>Onygenales</taxon>
        <taxon>Arthrodermataceae</taxon>
        <taxon>Microsporum</taxon>
    </lineage>
</organism>
<dbReference type="InterPro" id="IPR051185">
    <property type="entry name" value="ASPM"/>
</dbReference>
<dbReference type="EMBL" id="DS995702">
    <property type="protein sequence ID" value="EEQ29583.1"/>
    <property type="molecule type" value="Genomic_DNA"/>
</dbReference>
<dbReference type="VEuPathDB" id="FungiDB:MCYG_02402"/>
<feature type="region of interest" description="Disordered" evidence="4">
    <location>
        <begin position="261"/>
        <end position="286"/>
    </location>
</feature>
<dbReference type="Proteomes" id="UP000002035">
    <property type="component" value="Unassembled WGS sequence"/>
</dbReference>
<feature type="region of interest" description="Disordered" evidence="4">
    <location>
        <begin position="1"/>
        <end position="20"/>
    </location>
</feature>
<dbReference type="AlphaFoldDB" id="C5FFP8"/>
<evidence type="ECO:0000256" key="3">
    <source>
        <dbReference type="ARBA" id="ARBA00022860"/>
    </source>
</evidence>
<dbReference type="GO" id="GO:0005516">
    <property type="term" value="F:calmodulin binding"/>
    <property type="evidence" value="ECO:0007669"/>
    <property type="project" value="UniProtKB-KW"/>
</dbReference>
<evidence type="ECO:0000313" key="6">
    <source>
        <dbReference type="EMBL" id="EEQ29583.1"/>
    </source>
</evidence>
<evidence type="ECO:0000313" key="7">
    <source>
        <dbReference type="Proteomes" id="UP000002035"/>
    </source>
</evidence>
<sequence length="1007" mass="112577">MQGRSQWQQTQTDRGLMTSSPGVVLTGVGTFGQRFAQNNCKRWREEPALDFEIDAMEYKYLDATPCPVTWNRKNDGKIPIFEDILDSYDDTTEMDIMAELGSLNSLAREKPRRVKKATEFKIHEDAGDSGNGHGGRMPLSRESSMFAQPAQRLPRPVRTTFRGNLPPKPSVKKQLGQSKENYLEENSTLVRSPHAMQKPVKERKLEKKDTLKIDKRRNTIYIPPDDTTMATIFMDAFSPLTTKDFGVPEMGYIEAQIVKKRKQRRLKSPTPQEKRQPLESPSRVIQESTQKLDIMGMNTGKENVPPGKLVHSNVDIVEKKNDLVEAPTQPMKAKSVNSPRPRLSMPQQKFSSSKVSTSRALRGQGSIQRTTSTGNQSIRASPIAKQREETMKEKNESLPLNTSLLKPVPKKKLPSELLLSIPLATKVKYPALGNNIADPLIHEENWLSHQEMVITRLVNTVLGANGPSNTQSQYSLRDQLFHLYQDTYFTFLYKRVQASILYGDLRATEGPDGRSRRLTTDVSMRRAFQRFWTDTYDISALQAAAEVVIGKGTGCCIHDGDQSSAPQTSPCKGEKGVRRAVESYLDAMLIKNEDMNPIASTETSDCGCDVVKGYHRTALRSIMIIALLDRARMDPDTALPRRLFKASSAYTSSAAVMRALGPLLHHPQADFNRPLSRLDCFMKYKQHPLAEYNYHIENIAVDIRDGVILARLTELLLLEQFPNKLQASEGEIRVMSHQLKMPCINRATKIHNARISLSALEKDLPSIGAFISGIKPEDIVDGYREKTIALLWVIVSKWGLSCLVDWDDLKNEITRLEKKGGRLDRKRNNRSFHERVDTTDMTAYHSSLLHHWASCLARLKGLEVPNLTTSLADGRVFTSILDEYEYFIRPASIKAGRTASPTPLSTTITTTAGDESALKRRLLSLGCSSPFVALISPRPTSPSSTQSPSLSGNALSKDFNIIALAYLSSRLLSASKYGRAAVSIQRAWRHTLATRPVIDGSTKGLGA</sequence>
<protein>
    <recommendedName>
        <fullName evidence="5">Calponin-homology (CH) domain-containing protein</fullName>
    </recommendedName>
</protein>
<dbReference type="PANTHER" id="PTHR22706:SF1">
    <property type="entry name" value="ASSEMBLY FACTOR FOR SPINDLE MICROTUBULES"/>
    <property type="match status" value="1"/>
</dbReference>
<accession>C5FFP8</accession>